<dbReference type="PATRIC" id="fig|354243.3.peg.4877"/>
<proteinExistence type="predicted"/>
<keyword evidence="2" id="KW-1185">Reference proteome</keyword>
<gene>
    <name evidence="1" type="ORF">ACT18_23510</name>
</gene>
<accession>A0A1B8S9E4</accession>
<dbReference type="EMBL" id="LFOE01000094">
    <property type="protein sequence ID" value="OBY29353.1"/>
    <property type="molecule type" value="Genomic_DNA"/>
</dbReference>
<dbReference type="Gene3D" id="3.10.129.10">
    <property type="entry name" value="Hotdog Thioesterase"/>
    <property type="match status" value="1"/>
</dbReference>
<organism evidence="1 2">
    <name type="scientific">Mycolicibacter kumamotonensis</name>
    <dbReference type="NCBI Taxonomy" id="354243"/>
    <lineage>
        <taxon>Bacteria</taxon>
        <taxon>Bacillati</taxon>
        <taxon>Actinomycetota</taxon>
        <taxon>Actinomycetes</taxon>
        <taxon>Mycobacteriales</taxon>
        <taxon>Mycobacteriaceae</taxon>
        <taxon>Mycolicibacter</taxon>
    </lineage>
</organism>
<evidence type="ECO:0000313" key="2">
    <source>
        <dbReference type="Proteomes" id="UP000092668"/>
    </source>
</evidence>
<name>A0A1B8S9E4_9MYCO</name>
<sequence length="154" mass="16340">MPSRSANFADSRVPPVGTEIPAFQRVTGPANWNRDAAVNDEFVAIHMEDEAGRAAGAPGAFGMGNLQWAYLHNMLRDWVGEESGRIAAASCQFRGLNLKDEIVSAHGRVAGVRADGGKLLVDLDLWTQVQDGRILAKGTATVALPDSSPAATEV</sequence>
<evidence type="ECO:0008006" key="3">
    <source>
        <dbReference type="Google" id="ProtNLM"/>
    </source>
</evidence>
<dbReference type="OrthoDB" id="7183822at2"/>
<dbReference type="InterPro" id="IPR029069">
    <property type="entry name" value="HotDog_dom_sf"/>
</dbReference>
<dbReference type="AlphaFoldDB" id="A0A1B8S9E4"/>
<dbReference type="SUPFAM" id="SSF54637">
    <property type="entry name" value="Thioesterase/thiol ester dehydrase-isomerase"/>
    <property type="match status" value="1"/>
</dbReference>
<reference evidence="1 2" key="1">
    <citation type="submission" date="2015-06" db="EMBL/GenBank/DDBJ databases">
        <title>Genome sequence of Mycobacterium kumamotonense strain Roo.</title>
        <authorList>
            <person name="Greninger A.L."/>
            <person name="Cunningham G."/>
            <person name="Miller S."/>
        </authorList>
    </citation>
    <scope>NUCLEOTIDE SEQUENCE [LARGE SCALE GENOMIC DNA]</scope>
    <source>
        <strain evidence="1 2">Roo</strain>
    </source>
</reference>
<dbReference type="Proteomes" id="UP000092668">
    <property type="component" value="Unassembled WGS sequence"/>
</dbReference>
<comment type="caution">
    <text evidence="1">The sequence shown here is derived from an EMBL/GenBank/DDBJ whole genome shotgun (WGS) entry which is preliminary data.</text>
</comment>
<evidence type="ECO:0000313" key="1">
    <source>
        <dbReference type="EMBL" id="OBY29353.1"/>
    </source>
</evidence>
<protein>
    <recommendedName>
        <fullName evidence="3">MaoC-like domain-containing protein</fullName>
    </recommendedName>
</protein>